<dbReference type="SUPFAM" id="SSF46785">
    <property type="entry name" value="Winged helix' DNA-binding domain"/>
    <property type="match status" value="1"/>
</dbReference>
<evidence type="ECO:0000256" key="3">
    <source>
        <dbReference type="ARBA" id="ARBA00023163"/>
    </source>
</evidence>
<dbReference type="GO" id="GO:0006950">
    <property type="term" value="P:response to stress"/>
    <property type="evidence" value="ECO:0007669"/>
    <property type="project" value="TreeGrafter"/>
</dbReference>
<keyword evidence="1" id="KW-0805">Transcription regulation</keyword>
<organism evidence="5 6">
    <name type="scientific">Modestobacter marinus</name>
    <dbReference type="NCBI Taxonomy" id="477641"/>
    <lineage>
        <taxon>Bacteria</taxon>
        <taxon>Bacillati</taxon>
        <taxon>Actinomycetota</taxon>
        <taxon>Actinomycetes</taxon>
        <taxon>Geodermatophilales</taxon>
        <taxon>Geodermatophilaceae</taxon>
        <taxon>Modestobacter</taxon>
    </lineage>
</organism>
<proteinExistence type="predicted"/>
<dbReference type="Gene3D" id="1.10.10.10">
    <property type="entry name" value="Winged helix-like DNA-binding domain superfamily/Winged helix DNA-binding domain"/>
    <property type="match status" value="1"/>
</dbReference>
<dbReference type="PROSITE" id="PS50995">
    <property type="entry name" value="HTH_MARR_2"/>
    <property type="match status" value="1"/>
</dbReference>
<dbReference type="InterPro" id="IPR039422">
    <property type="entry name" value="MarR/SlyA-like"/>
</dbReference>
<sequence length="157" mass="16597">MSATPTSSSDRGGALDRVLELTVLLGADMERDLAARGLSTARTHLLWEAHRRGPSTQRTLSDALGVSPRAVTGLVDGLVAGGFVTRQPHPTDRRASLVTLTAHGAQVATDLVQGRQQLADLLFADLPDQVFAGLVDGLDVVLVRLRDALTGSAEQPR</sequence>
<keyword evidence="3" id="KW-0804">Transcription</keyword>
<dbReference type="AlphaFoldDB" id="A0A846LK69"/>
<name>A0A846LK69_9ACTN</name>
<feature type="domain" description="HTH marR-type" evidence="4">
    <location>
        <begin position="1"/>
        <end position="147"/>
    </location>
</feature>
<dbReference type="PROSITE" id="PS01117">
    <property type="entry name" value="HTH_MARR_1"/>
    <property type="match status" value="1"/>
</dbReference>
<evidence type="ECO:0000259" key="4">
    <source>
        <dbReference type="PROSITE" id="PS50995"/>
    </source>
</evidence>
<evidence type="ECO:0000256" key="1">
    <source>
        <dbReference type="ARBA" id="ARBA00023015"/>
    </source>
</evidence>
<dbReference type="Pfam" id="PF01047">
    <property type="entry name" value="MarR"/>
    <property type="match status" value="1"/>
</dbReference>
<dbReference type="EMBL" id="JAAMPA010000001">
    <property type="protein sequence ID" value="NIH66964.1"/>
    <property type="molecule type" value="Genomic_DNA"/>
</dbReference>
<dbReference type="PANTHER" id="PTHR33164:SF43">
    <property type="entry name" value="HTH-TYPE TRANSCRIPTIONAL REPRESSOR YETL"/>
    <property type="match status" value="1"/>
</dbReference>
<comment type="caution">
    <text evidence="5">The sequence shown here is derived from an EMBL/GenBank/DDBJ whole genome shotgun (WGS) entry which is preliminary data.</text>
</comment>
<dbReference type="Proteomes" id="UP000552836">
    <property type="component" value="Unassembled WGS sequence"/>
</dbReference>
<accession>A0A846LK69</accession>
<dbReference type="PANTHER" id="PTHR33164">
    <property type="entry name" value="TRANSCRIPTIONAL REGULATOR, MARR FAMILY"/>
    <property type="match status" value="1"/>
</dbReference>
<dbReference type="InterPro" id="IPR000835">
    <property type="entry name" value="HTH_MarR-typ"/>
</dbReference>
<evidence type="ECO:0000313" key="6">
    <source>
        <dbReference type="Proteomes" id="UP000552836"/>
    </source>
</evidence>
<dbReference type="InterPro" id="IPR036388">
    <property type="entry name" value="WH-like_DNA-bd_sf"/>
</dbReference>
<dbReference type="GO" id="GO:0003700">
    <property type="term" value="F:DNA-binding transcription factor activity"/>
    <property type="evidence" value="ECO:0007669"/>
    <property type="project" value="InterPro"/>
</dbReference>
<evidence type="ECO:0000313" key="5">
    <source>
        <dbReference type="EMBL" id="NIH66964.1"/>
    </source>
</evidence>
<reference evidence="5 6" key="1">
    <citation type="submission" date="2020-02" db="EMBL/GenBank/DDBJ databases">
        <title>Sequencing the genomes of 1000 actinobacteria strains.</title>
        <authorList>
            <person name="Klenk H.-P."/>
        </authorList>
    </citation>
    <scope>NUCLEOTIDE SEQUENCE [LARGE SCALE GENOMIC DNA]</scope>
    <source>
        <strain evidence="5 6">DSM 45201</strain>
    </source>
</reference>
<protein>
    <submittedName>
        <fullName evidence="5">DNA-binding MarR family transcriptional regulator</fullName>
    </submittedName>
</protein>
<keyword evidence="2 5" id="KW-0238">DNA-binding</keyword>
<dbReference type="SMART" id="SM00347">
    <property type="entry name" value="HTH_MARR"/>
    <property type="match status" value="1"/>
</dbReference>
<dbReference type="InterPro" id="IPR023187">
    <property type="entry name" value="Tscrpt_reg_MarR-type_CS"/>
</dbReference>
<dbReference type="RefSeq" id="WP_166754467.1">
    <property type="nucleotide sequence ID" value="NZ_BAABJU010000001.1"/>
</dbReference>
<dbReference type="GO" id="GO:0003677">
    <property type="term" value="F:DNA binding"/>
    <property type="evidence" value="ECO:0007669"/>
    <property type="project" value="UniProtKB-KW"/>
</dbReference>
<gene>
    <name evidence="5" type="ORF">FB380_001410</name>
</gene>
<dbReference type="InterPro" id="IPR036390">
    <property type="entry name" value="WH_DNA-bd_sf"/>
</dbReference>
<evidence type="ECO:0000256" key="2">
    <source>
        <dbReference type="ARBA" id="ARBA00023125"/>
    </source>
</evidence>
<dbReference type="PRINTS" id="PR00598">
    <property type="entry name" value="HTHMARR"/>
</dbReference>